<dbReference type="Proteomes" id="UP000818603">
    <property type="component" value="Unassembled WGS sequence"/>
</dbReference>
<keyword evidence="2" id="KW-0680">Restriction system</keyword>
<evidence type="ECO:0000313" key="8">
    <source>
        <dbReference type="Proteomes" id="UP000621856"/>
    </source>
</evidence>
<feature type="coiled-coil region" evidence="4">
    <location>
        <begin position="181"/>
        <end position="208"/>
    </location>
</feature>
<evidence type="ECO:0000256" key="4">
    <source>
        <dbReference type="SAM" id="Coils"/>
    </source>
</evidence>
<dbReference type="InterPro" id="IPR044946">
    <property type="entry name" value="Restrct_endonuc_typeI_TRD_sf"/>
</dbReference>
<dbReference type="Pfam" id="PF01420">
    <property type="entry name" value="Methylase_S"/>
    <property type="match status" value="1"/>
</dbReference>
<dbReference type="EMBL" id="VCJR02000007">
    <property type="protein sequence ID" value="NHK29672.1"/>
    <property type="molecule type" value="Genomic_DNA"/>
</dbReference>
<sequence length="512" mass="57793">MSAAAAEKTKAEELDERDRLWSVSTIGEVAEVNPSKAKIKLDDDDTVSFVPMAAVEPLSNTIDLSETRKFASVKKNFTRFLEDDVLFAKITPCMENGKVAVAKGLHQGRGCGTTEFHILRPTEAIISKYLFYFVVSDKFRNLAKRNMSGAVGQQRVPADFVRNSEIPIPPLAEQKRIVSKIDELFSDIEAGERALQRARKALERYRRSVLKAAVTGALTADWREKNRDRLEPADKLLTRILDARRTAWEKAELAKMKAKGKEPKGDAWKKKYGEAKPPKYEFNSTLPISWLWLSFSTIGNVSGGLTKNKKRNELPHTRPYLRVANVYENRLDLTEIHSIGVTERELERVELQRFDLLIVEGNGSKEQIGRAALWDASIKGCVHQNHLIKVRFSDSITSRYSMVWLRSPFGRTLVEEVASSTSGLHTLSISKIEQLPLAFPPQKEQEEILSRVEEAFSKADRVAAALDEQERAAKALRQSILKAAFEGRLVPQDPDDEPAEKLLKRIRQEKKG</sequence>
<comment type="caution">
    <text evidence="6">The sequence shown here is derived from an EMBL/GenBank/DDBJ whole genome shotgun (WGS) entry which is preliminary data.</text>
</comment>
<dbReference type="AlphaFoldDB" id="A0A8J3A6C4"/>
<keyword evidence="4" id="KW-0175">Coiled coil</keyword>
<evidence type="ECO:0000256" key="1">
    <source>
        <dbReference type="ARBA" id="ARBA00010923"/>
    </source>
</evidence>
<reference evidence="6" key="3">
    <citation type="submission" date="2020-09" db="EMBL/GenBank/DDBJ databases">
        <authorList>
            <person name="Sun Q."/>
            <person name="Zhou Y."/>
        </authorList>
    </citation>
    <scope>NUCLEOTIDE SEQUENCE</scope>
    <source>
        <strain evidence="6">CGMCC 1.14984</strain>
    </source>
</reference>
<feature type="domain" description="Type I restriction modification DNA specificity" evidence="5">
    <location>
        <begin position="21"/>
        <end position="192"/>
    </location>
</feature>
<dbReference type="RefSeq" id="WP_155142960.1">
    <property type="nucleotide sequence ID" value="NZ_BMGZ01000006.1"/>
</dbReference>
<dbReference type="PANTHER" id="PTHR43140:SF1">
    <property type="entry name" value="TYPE I RESTRICTION ENZYME ECOKI SPECIFICITY SUBUNIT"/>
    <property type="match status" value="1"/>
</dbReference>
<evidence type="ECO:0000313" key="6">
    <source>
        <dbReference type="EMBL" id="GGI02150.1"/>
    </source>
</evidence>
<evidence type="ECO:0000256" key="3">
    <source>
        <dbReference type="ARBA" id="ARBA00023125"/>
    </source>
</evidence>
<evidence type="ECO:0000256" key="2">
    <source>
        <dbReference type="ARBA" id="ARBA00022747"/>
    </source>
</evidence>
<organism evidence="6 8">
    <name type="scientific">Aquisalinus luteolus</name>
    <dbReference type="NCBI Taxonomy" id="1566827"/>
    <lineage>
        <taxon>Bacteria</taxon>
        <taxon>Pseudomonadati</taxon>
        <taxon>Pseudomonadota</taxon>
        <taxon>Alphaproteobacteria</taxon>
        <taxon>Parvularculales</taxon>
        <taxon>Parvularculaceae</taxon>
        <taxon>Aquisalinus</taxon>
    </lineage>
</organism>
<evidence type="ECO:0000313" key="7">
    <source>
        <dbReference type="EMBL" id="NHK29672.1"/>
    </source>
</evidence>
<accession>A0A8J3A6C4</accession>
<dbReference type="Gene3D" id="3.90.220.20">
    <property type="entry name" value="DNA methylase specificity domains"/>
    <property type="match status" value="2"/>
</dbReference>
<dbReference type="InterPro" id="IPR000055">
    <property type="entry name" value="Restrct_endonuc_typeI_TRD"/>
</dbReference>
<protein>
    <recommendedName>
        <fullName evidence="5">Type I restriction modification DNA specificity domain-containing protein</fullName>
    </recommendedName>
</protein>
<evidence type="ECO:0000259" key="5">
    <source>
        <dbReference type="Pfam" id="PF01420"/>
    </source>
</evidence>
<reference evidence="7 9" key="2">
    <citation type="submission" date="2020-02" db="EMBL/GenBank/DDBJ databases">
        <title>Genome sequence of Parvularcula flava strain NH6-79.</title>
        <authorList>
            <person name="Abdul Karim M.H."/>
            <person name="Lam M.Q."/>
            <person name="Chen S.J."/>
            <person name="Yahya A."/>
            <person name="Shahir S."/>
            <person name="Shamsir M.S."/>
            <person name="Chong C.S."/>
        </authorList>
    </citation>
    <scope>NUCLEOTIDE SEQUENCE [LARGE SCALE GENOMIC DNA]</scope>
    <source>
        <strain evidence="7 9">NH6-79</strain>
    </source>
</reference>
<dbReference type="PANTHER" id="PTHR43140">
    <property type="entry name" value="TYPE-1 RESTRICTION ENZYME ECOKI SPECIFICITY PROTEIN"/>
    <property type="match status" value="1"/>
</dbReference>
<dbReference type="SUPFAM" id="SSF116734">
    <property type="entry name" value="DNA methylase specificity domain"/>
    <property type="match status" value="2"/>
</dbReference>
<keyword evidence="3" id="KW-0238">DNA-binding</keyword>
<dbReference type="CDD" id="cd17253">
    <property type="entry name" value="RMtype1_S_Eco933I-TRD2-CR2_like"/>
    <property type="match status" value="1"/>
</dbReference>
<dbReference type="Proteomes" id="UP000621856">
    <property type="component" value="Unassembled WGS sequence"/>
</dbReference>
<gene>
    <name evidence="7" type="ORF">FF098_017330</name>
    <name evidence="6" type="ORF">GCM10011355_34470</name>
</gene>
<evidence type="ECO:0000313" key="9">
    <source>
        <dbReference type="Proteomes" id="UP000818603"/>
    </source>
</evidence>
<proteinExistence type="inferred from homology"/>
<comment type="similarity">
    <text evidence="1">Belongs to the type-I restriction system S methylase family.</text>
</comment>
<name>A0A8J3A6C4_9PROT</name>
<dbReference type="InterPro" id="IPR051212">
    <property type="entry name" value="Type-I_RE_S_subunit"/>
</dbReference>
<dbReference type="CDD" id="cd17260">
    <property type="entry name" value="RMtype1_S_EcoEI-TRD1-CR1_like"/>
    <property type="match status" value="1"/>
</dbReference>
<dbReference type="GO" id="GO:0009307">
    <property type="term" value="P:DNA restriction-modification system"/>
    <property type="evidence" value="ECO:0007669"/>
    <property type="project" value="UniProtKB-KW"/>
</dbReference>
<reference evidence="6" key="1">
    <citation type="journal article" date="2014" name="Int. J. Syst. Evol. Microbiol.">
        <title>Complete genome sequence of Corynebacterium casei LMG S-19264T (=DSM 44701T), isolated from a smear-ripened cheese.</title>
        <authorList>
            <consortium name="US DOE Joint Genome Institute (JGI-PGF)"/>
            <person name="Walter F."/>
            <person name="Albersmeier A."/>
            <person name="Kalinowski J."/>
            <person name="Ruckert C."/>
        </authorList>
    </citation>
    <scope>NUCLEOTIDE SEQUENCE</scope>
    <source>
        <strain evidence="6">CGMCC 1.14984</strain>
    </source>
</reference>
<keyword evidence="9" id="KW-1185">Reference proteome</keyword>
<dbReference type="EMBL" id="BMGZ01000006">
    <property type="protein sequence ID" value="GGI02150.1"/>
    <property type="molecule type" value="Genomic_DNA"/>
</dbReference>
<dbReference type="GO" id="GO:0003677">
    <property type="term" value="F:DNA binding"/>
    <property type="evidence" value="ECO:0007669"/>
    <property type="project" value="UniProtKB-KW"/>
</dbReference>